<sequence>MPAHPQALNSTPSDRHTAHGLSPPPDFDRRPPHPSPSKSSSHSTHDHQTKRLDAMFFSQPSTPTKFQIASQNGQPQRLSQAVTNAKHLPLRKRITKDTSQPSMPKNVLPPVSEATVPETTSSNGSLLPMTTAIANTPHQQPSPQQQQQQQQQQQKERRVSYPPTPTSSHDAKATDYYYSTKESTSSPQSENEDVIENERRKPIDSYNNNAKTSSTERRISMPLLSQPSTTTITTTTTTTTTSIIPGRTAPPPPPSAPPSSLSTTSAPSVPLSKMKPLKKVQHWISKGKMHSPTTNGQVIRNEESVKPRLPTTSRRLSWEEDDRPAPKKSKRGRPPASMTRPNSAPSWVDSSRANGRPRTGESIVAAAMAAAKGSRRNSLRQMGAKSNDDQVLYCICRKPYDVPRFMIACDRCDQWFHGECIGISEKEGEFIDLYFCAECAKATGKMTSWKPKCMNPACPKAARISSHQGRISKYCSDTCGLQVARARVELAEIKRRGHSEQSYTDMLTQRQRRARLNQLVKHDMARLSQLTEAWRRIRDQITIMDQRLRFLKLIVQHHHGEYCGLDTRLHWTDDVWQQVSEMVMDDGEIVLKFASKDVPPPPAYSICQHRPCNKHHGWRDLKLQEFEQDRHELFHSLARYAKQRRQIKDRIKRKRNTIDDEWISNATIVHKEDVIK</sequence>
<dbReference type="InterPro" id="IPR019787">
    <property type="entry name" value="Znf_PHD-finger"/>
</dbReference>
<dbReference type="SUPFAM" id="SSF57903">
    <property type="entry name" value="FYVE/PHD zinc finger"/>
    <property type="match status" value="1"/>
</dbReference>
<feature type="compositionally biased region" description="Low complexity" evidence="7">
    <location>
        <begin position="228"/>
        <end position="244"/>
    </location>
</feature>
<dbReference type="Proteomes" id="UP001234581">
    <property type="component" value="Unassembled WGS sequence"/>
</dbReference>
<name>A0AAD7Y3S5_9FUNG</name>
<evidence type="ECO:0000256" key="5">
    <source>
        <dbReference type="ARBA" id="ARBA00023242"/>
    </source>
</evidence>
<feature type="compositionally biased region" description="Pro residues" evidence="7">
    <location>
        <begin position="248"/>
        <end position="257"/>
    </location>
</feature>
<dbReference type="AlphaFoldDB" id="A0AAD7Y3S5"/>
<feature type="compositionally biased region" description="Polar residues" evidence="7">
    <location>
        <begin position="339"/>
        <end position="353"/>
    </location>
</feature>
<keyword evidence="4" id="KW-0862">Zinc</keyword>
<dbReference type="GeneID" id="83208832"/>
<keyword evidence="10" id="KW-1185">Reference proteome</keyword>
<feature type="compositionally biased region" description="Basic and acidic residues" evidence="7">
    <location>
        <begin position="43"/>
        <end position="53"/>
    </location>
</feature>
<dbReference type="RefSeq" id="XP_058348149.1">
    <property type="nucleotide sequence ID" value="XM_058481511.1"/>
</dbReference>
<dbReference type="InterPro" id="IPR019786">
    <property type="entry name" value="Zinc_finger_PHD-type_CS"/>
</dbReference>
<feature type="compositionally biased region" description="Low complexity" evidence="7">
    <location>
        <begin position="139"/>
        <end position="153"/>
    </location>
</feature>
<protein>
    <recommendedName>
        <fullName evidence="8">PHD-type domain-containing protein</fullName>
    </recommendedName>
</protein>
<dbReference type="InterPro" id="IPR037869">
    <property type="entry name" value="Spp1/CFP1"/>
</dbReference>
<feature type="region of interest" description="Disordered" evidence="7">
    <location>
        <begin position="1"/>
        <end position="358"/>
    </location>
</feature>
<feature type="compositionally biased region" description="Basic residues" evidence="7">
    <location>
        <begin position="275"/>
        <end position="289"/>
    </location>
</feature>
<dbReference type="InterPro" id="IPR001965">
    <property type="entry name" value="Znf_PHD"/>
</dbReference>
<dbReference type="InterPro" id="IPR013083">
    <property type="entry name" value="Znf_RING/FYVE/PHD"/>
</dbReference>
<reference evidence="9 10" key="1">
    <citation type="submission" date="2023-03" db="EMBL/GenBank/DDBJ databases">
        <title>Genome sequence of Lichtheimia ornata CBS 291.66.</title>
        <authorList>
            <person name="Mohabir J.T."/>
            <person name="Shea T.P."/>
            <person name="Kurbessoian T."/>
            <person name="Berby B."/>
            <person name="Fontaine J."/>
            <person name="Livny J."/>
            <person name="Gnirke A."/>
            <person name="Stajich J.E."/>
            <person name="Cuomo C.A."/>
        </authorList>
    </citation>
    <scope>NUCLEOTIDE SEQUENCE [LARGE SCALE GENOMIC DNA]</scope>
    <source>
        <strain evidence="9">CBS 291.66</strain>
    </source>
</reference>
<organism evidence="9 10">
    <name type="scientific">Lichtheimia ornata</name>
    <dbReference type="NCBI Taxonomy" id="688661"/>
    <lineage>
        <taxon>Eukaryota</taxon>
        <taxon>Fungi</taxon>
        <taxon>Fungi incertae sedis</taxon>
        <taxon>Mucoromycota</taxon>
        <taxon>Mucoromycotina</taxon>
        <taxon>Mucoromycetes</taxon>
        <taxon>Mucorales</taxon>
        <taxon>Lichtheimiaceae</taxon>
        <taxon>Lichtheimia</taxon>
    </lineage>
</organism>
<evidence type="ECO:0000256" key="6">
    <source>
        <dbReference type="PROSITE-ProRule" id="PRU00146"/>
    </source>
</evidence>
<dbReference type="Pfam" id="PF00628">
    <property type="entry name" value="PHD"/>
    <property type="match status" value="1"/>
</dbReference>
<gene>
    <name evidence="9" type="ORF">O0I10_001414</name>
</gene>
<dbReference type="PROSITE" id="PS01359">
    <property type="entry name" value="ZF_PHD_1"/>
    <property type="match status" value="1"/>
</dbReference>
<dbReference type="PROSITE" id="PS50016">
    <property type="entry name" value="ZF_PHD_2"/>
    <property type="match status" value="1"/>
</dbReference>
<keyword evidence="5" id="KW-0539">Nucleus</keyword>
<dbReference type="PANTHER" id="PTHR46174">
    <property type="entry name" value="CXXC-TYPE ZINC FINGER PROTEIN 1"/>
    <property type="match status" value="1"/>
</dbReference>
<accession>A0AAD7Y3S5</accession>
<proteinExistence type="predicted"/>
<feature type="compositionally biased region" description="Low complexity" evidence="7">
    <location>
        <begin position="258"/>
        <end position="272"/>
    </location>
</feature>
<dbReference type="SMART" id="SM00249">
    <property type="entry name" value="PHD"/>
    <property type="match status" value="1"/>
</dbReference>
<dbReference type="CDD" id="cd15560">
    <property type="entry name" value="PHD2_3_BPTF"/>
    <property type="match status" value="1"/>
</dbReference>
<dbReference type="InterPro" id="IPR011011">
    <property type="entry name" value="Znf_FYVE_PHD"/>
</dbReference>
<evidence type="ECO:0000256" key="7">
    <source>
        <dbReference type="SAM" id="MobiDB-lite"/>
    </source>
</evidence>
<evidence type="ECO:0000256" key="2">
    <source>
        <dbReference type="ARBA" id="ARBA00022723"/>
    </source>
</evidence>
<comment type="subcellular location">
    <subcellularLocation>
        <location evidence="1">Nucleus</location>
    </subcellularLocation>
</comment>
<evidence type="ECO:0000256" key="3">
    <source>
        <dbReference type="ARBA" id="ARBA00022771"/>
    </source>
</evidence>
<dbReference type="Gene3D" id="3.30.40.10">
    <property type="entry name" value="Zinc/RING finger domain, C3HC4 (zinc finger)"/>
    <property type="match status" value="1"/>
</dbReference>
<evidence type="ECO:0000313" key="10">
    <source>
        <dbReference type="Proteomes" id="UP001234581"/>
    </source>
</evidence>
<keyword evidence="2" id="KW-0479">Metal-binding</keyword>
<dbReference type="GO" id="GO:0048188">
    <property type="term" value="C:Set1C/COMPASS complex"/>
    <property type="evidence" value="ECO:0007669"/>
    <property type="project" value="InterPro"/>
</dbReference>
<evidence type="ECO:0000259" key="8">
    <source>
        <dbReference type="PROSITE" id="PS50016"/>
    </source>
</evidence>
<evidence type="ECO:0000256" key="4">
    <source>
        <dbReference type="ARBA" id="ARBA00022833"/>
    </source>
</evidence>
<feature type="compositionally biased region" description="Polar residues" evidence="7">
    <location>
        <begin position="58"/>
        <end position="83"/>
    </location>
</feature>
<feature type="domain" description="PHD-type" evidence="8">
    <location>
        <begin position="391"/>
        <end position="442"/>
    </location>
</feature>
<evidence type="ECO:0000313" key="9">
    <source>
        <dbReference type="EMBL" id="KAJ8663237.1"/>
    </source>
</evidence>
<dbReference type="PANTHER" id="PTHR46174:SF1">
    <property type="entry name" value="CXXC-TYPE ZINC FINGER PROTEIN 1"/>
    <property type="match status" value="1"/>
</dbReference>
<feature type="compositionally biased region" description="Polar residues" evidence="7">
    <location>
        <begin position="180"/>
        <end position="189"/>
    </location>
</feature>
<evidence type="ECO:0000256" key="1">
    <source>
        <dbReference type="ARBA" id="ARBA00004123"/>
    </source>
</evidence>
<dbReference type="GO" id="GO:0008270">
    <property type="term" value="F:zinc ion binding"/>
    <property type="evidence" value="ECO:0007669"/>
    <property type="project" value="UniProtKB-KW"/>
</dbReference>
<comment type="caution">
    <text evidence="9">The sequence shown here is derived from an EMBL/GenBank/DDBJ whole genome shotgun (WGS) entry which is preliminary data.</text>
</comment>
<dbReference type="EMBL" id="JARTCD010000003">
    <property type="protein sequence ID" value="KAJ8663237.1"/>
    <property type="molecule type" value="Genomic_DNA"/>
</dbReference>
<keyword evidence="3 6" id="KW-0863">Zinc-finger</keyword>
<dbReference type="GO" id="GO:0045893">
    <property type="term" value="P:positive regulation of DNA-templated transcription"/>
    <property type="evidence" value="ECO:0007669"/>
    <property type="project" value="TreeGrafter"/>
</dbReference>